<feature type="site" description="Transition state stabilizer" evidence="6">
    <location>
        <position position="241"/>
    </location>
</feature>
<reference evidence="9" key="1">
    <citation type="journal article" date="2013" name="Stand. Genomic Sci.">
        <title>Genome sequence of the thermophilic fresh-water bacterium Spirochaeta caldaria type strain (H1(T)), reclassification of Spirochaeta caldaria, Spirochaeta stenostrepta, and Spirochaeta zuelzerae in the genus Treponema as Treponema caldaria comb. nov., Treponema stenostrepta comb. nov., and Treponema zuelzerae comb. nov., and emendation of the genus Treponema.</title>
        <authorList>
            <person name="Abt B."/>
            <person name="Goker M."/>
            <person name="Scheuner C."/>
            <person name="Han C."/>
            <person name="Lu M."/>
            <person name="Misra M."/>
            <person name="Lapidus A."/>
            <person name="Nolan M."/>
            <person name="Lucas S."/>
            <person name="Hammon N."/>
            <person name="Deshpande S."/>
            <person name="Cheng J.F."/>
            <person name="Tapia R."/>
            <person name="Goodwin L.A."/>
            <person name="Pitluck S."/>
            <person name="Liolios K."/>
            <person name="Pagani I."/>
            <person name="Ivanova N."/>
            <person name="Mavromatis K."/>
            <person name="Mikhailova N."/>
            <person name="Huntemann M."/>
            <person name="Pati A."/>
            <person name="Chen A."/>
            <person name="Palaniappan K."/>
            <person name="Land M."/>
            <person name="Hauser L."/>
            <person name="Jeffries C.D."/>
            <person name="Rohde M."/>
            <person name="Spring S."/>
            <person name="Gronow S."/>
            <person name="Detter J.C."/>
            <person name="Bristow J."/>
            <person name="Eisen J.A."/>
            <person name="Markowitz V."/>
            <person name="Hugenholtz P."/>
            <person name="Kyrpides N.C."/>
            <person name="Woyke T."/>
            <person name="Klenk H.P."/>
        </authorList>
    </citation>
    <scope>NUCLEOTIDE SEQUENCE</scope>
    <source>
        <strain evidence="9">ATCC 51460 / DSM 7334 / H1</strain>
    </source>
</reference>
<feature type="site" description="Transition state stabilizer" evidence="6">
    <location>
        <position position="180"/>
    </location>
</feature>
<dbReference type="Proteomes" id="UP000000503">
    <property type="component" value="Chromosome"/>
</dbReference>
<dbReference type="HAMAP" id="MF_00020">
    <property type="entry name" value="Acetate_kinase"/>
    <property type="match status" value="1"/>
</dbReference>
<gene>
    <name evidence="6" type="primary">ackA</name>
    <name evidence="8" type="ordered locus">Spica_0710</name>
</gene>
<evidence type="ECO:0000256" key="5">
    <source>
        <dbReference type="ARBA" id="ARBA00022840"/>
    </source>
</evidence>
<evidence type="ECO:0000256" key="4">
    <source>
        <dbReference type="ARBA" id="ARBA00022777"/>
    </source>
</evidence>
<dbReference type="PRINTS" id="PR00471">
    <property type="entry name" value="ACETATEKNASE"/>
</dbReference>
<dbReference type="Pfam" id="PF00871">
    <property type="entry name" value="Acetate_kinase"/>
    <property type="match status" value="1"/>
</dbReference>
<comment type="function">
    <text evidence="6">Catalyzes the formation of acetyl phosphate from acetate and ATP. Can also catalyze the reverse reaction.</text>
</comment>
<comment type="catalytic activity">
    <reaction evidence="6">
        <text>acetate + ATP = acetyl phosphate + ADP</text>
        <dbReference type="Rhea" id="RHEA:11352"/>
        <dbReference type="ChEBI" id="CHEBI:22191"/>
        <dbReference type="ChEBI" id="CHEBI:30089"/>
        <dbReference type="ChEBI" id="CHEBI:30616"/>
        <dbReference type="ChEBI" id="CHEBI:456216"/>
        <dbReference type="EC" id="2.7.2.1"/>
    </reaction>
</comment>
<dbReference type="GO" id="GO:0006083">
    <property type="term" value="P:acetate metabolic process"/>
    <property type="evidence" value="ECO:0007669"/>
    <property type="project" value="TreeGrafter"/>
</dbReference>
<evidence type="ECO:0000313" key="8">
    <source>
        <dbReference type="EMBL" id="AEJ18864.1"/>
    </source>
</evidence>
<dbReference type="PANTHER" id="PTHR21060">
    <property type="entry name" value="ACETATE KINASE"/>
    <property type="match status" value="1"/>
</dbReference>
<comment type="subcellular location">
    <subcellularLocation>
        <location evidence="6">Cytoplasm</location>
    </subcellularLocation>
</comment>
<proteinExistence type="inferred from homology"/>
<feature type="active site" description="Proton donor/acceptor" evidence="6">
    <location>
        <position position="148"/>
    </location>
</feature>
<comment type="pathway">
    <text evidence="6">Metabolic intermediate biosynthesis; acetyl-CoA biosynthesis; acetyl-CoA from acetate: step 1/2.</text>
</comment>
<dbReference type="GO" id="GO:0006085">
    <property type="term" value="P:acetyl-CoA biosynthetic process"/>
    <property type="evidence" value="ECO:0007669"/>
    <property type="project" value="UniProtKB-UniRule"/>
</dbReference>
<dbReference type="HOGENOM" id="CLU_020352_0_1_12"/>
<dbReference type="EMBL" id="CP002868">
    <property type="protein sequence ID" value="AEJ18864.1"/>
    <property type="molecule type" value="Genomic_DNA"/>
</dbReference>
<dbReference type="InterPro" id="IPR000890">
    <property type="entry name" value="Aliphatic_acid_kin_short-chain"/>
</dbReference>
<dbReference type="GO" id="GO:0005524">
    <property type="term" value="F:ATP binding"/>
    <property type="evidence" value="ECO:0007669"/>
    <property type="project" value="UniProtKB-KW"/>
</dbReference>
<evidence type="ECO:0000256" key="7">
    <source>
        <dbReference type="RuleBase" id="RU003835"/>
    </source>
</evidence>
<dbReference type="EC" id="2.7.2.1" evidence="6"/>
<keyword evidence="2 6" id="KW-0808">Transferase</keyword>
<dbReference type="InterPro" id="IPR023865">
    <property type="entry name" value="Aliphatic_acid_kinase_CS"/>
</dbReference>
<dbReference type="PROSITE" id="PS01075">
    <property type="entry name" value="ACETATE_KINASE_1"/>
    <property type="match status" value="1"/>
</dbReference>
<keyword evidence="3 6" id="KW-0547">Nucleotide-binding</keyword>
<dbReference type="PROSITE" id="PS01076">
    <property type="entry name" value="ACETATE_KINASE_2"/>
    <property type="match status" value="1"/>
</dbReference>
<keyword evidence="6" id="KW-0479">Metal-binding</keyword>
<feature type="binding site" evidence="6">
    <location>
        <position position="16"/>
    </location>
    <ligand>
        <name>ATP</name>
        <dbReference type="ChEBI" id="CHEBI:30616"/>
    </ligand>
</feature>
<feature type="binding site" evidence="6">
    <location>
        <position position="91"/>
    </location>
    <ligand>
        <name>substrate</name>
    </ligand>
</feature>
<dbReference type="GO" id="GO:0008776">
    <property type="term" value="F:acetate kinase activity"/>
    <property type="evidence" value="ECO:0007669"/>
    <property type="project" value="UniProtKB-UniRule"/>
</dbReference>
<dbReference type="SUPFAM" id="SSF53067">
    <property type="entry name" value="Actin-like ATPase domain"/>
    <property type="match status" value="2"/>
</dbReference>
<comment type="similarity">
    <text evidence="1 6 7">Belongs to the acetokinase family.</text>
</comment>
<dbReference type="OrthoDB" id="9802453at2"/>
<dbReference type="GO" id="GO:0000287">
    <property type="term" value="F:magnesium ion binding"/>
    <property type="evidence" value="ECO:0007669"/>
    <property type="project" value="UniProtKB-UniRule"/>
</dbReference>
<feature type="binding site" evidence="6">
    <location>
        <position position="9"/>
    </location>
    <ligand>
        <name>Mg(2+)</name>
        <dbReference type="ChEBI" id="CHEBI:18420"/>
    </ligand>
</feature>
<evidence type="ECO:0000256" key="6">
    <source>
        <dbReference type="HAMAP-Rule" id="MF_00020"/>
    </source>
</evidence>
<accession>F8EYR8</accession>
<dbReference type="InterPro" id="IPR004372">
    <property type="entry name" value="Ac/propionate_kinase"/>
</dbReference>
<dbReference type="InterPro" id="IPR043129">
    <property type="entry name" value="ATPase_NBD"/>
</dbReference>
<keyword evidence="6" id="KW-0963">Cytoplasm</keyword>
<evidence type="ECO:0000256" key="1">
    <source>
        <dbReference type="ARBA" id="ARBA00008748"/>
    </source>
</evidence>
<evidence type="ECO:0000313" key="9">
    <source>
        <dbReference type="Proteomes" id="UP000000503"/>
    </source>
</evidence>
<comment type="caution">
    <text evidence="6">Lacks conserved residue(s) required for the propagation of feature annotation.</text>
</comment>
<keyword evidence="6" id="KW-0460">Magnesium</keyword>
<sequence length="399" mass="43050">MAQPILVINCGSTTIKFQLIDTEHRSALVKGSVDRLGRADCEAKITYLYLNKPGTANAHTMSLGHANHQEALAWMFNSLPQELKPSAVGHRVVHGGNFFDKAVQIDEGVLANIEACSSLAPLHNPIQLEGIRASQALHPEIPHFASFDTAFHQSKPLVNRMVPLPAQVIEAYGYRKFGFHGASHRYVSRRAAALLGRDIRDLRLVTCHLGGGSSVTAVQGGVAVDTSATYGTFTGMPMGSRSGDIDAGIILDLLMEKGKTPRDVYNLLYKESGLLGISGVSADMAELERLEAEGHQGARLARDYYVYSLKKFIGAFAAVMNGIDGVVFTAGIGEHDANLRYRVCKDLAWMGLQIDEVLNRQVQGEGFISAAGSTVAALVIPTNEELAIALEIEELLPNS</sequence>
<dbReference type="PIRSF" id="PIRSF000722">
    <property type="entry name" value="Acetate_prop_kin"/>
    <property type="match status" value="1"/>
</dbReference>
<name>F8EYR8_GRAC1</name>
<feature type="binding site" evidence="6">
    <location>
        <begin position="208"/>
        <end position="212"/>
    </location>
    <ligand>
        <name>ATP</name>
        <dbReference type="ChEBI" id="CHEBI:30616"/>
    </ligand>
</feature>
<keyword evidence="5 6" id="KW-0067">ATP-binding</keyword>
<dbReference type="GO" id="GO:0005737">
    <property type="term" value="C:cytoplasm"/>
    <property type="evidence" value="ECO:0007669"/>
    <property type="project" value="UniProtKB-SubCell"/>
</dbReference>
<dbReference type="NCBIfam" id="TIGR00016">
    <property type="entry name" value="ackA"/>
    <property type="match status" value="1"/>
</dbReference>
<comment type="subunit">
    <text evidence="6">Homodimer.</text>
</comment>
<dbReference type="KEGG" id="scd:Spica_0710"/>
<evidence type="ECO:0000256" key="2">
    <source>
        <dbReference type="ARBA" id="ARBA00022679"/>
    </source>
</evidence>
<dbReference type="UniPathway" id="UPA00340">
    <property type="reaction ID" value="UER00458"/>
</dbReference>
<organism evidence="8 9">
    <name type="scientific">Gracilinema caldarium (strain ATCC 51460 / DSM 7334 / H1)</name>
    <name type="common">Treponema caldarium</name>
    <dbReference type="NCBI Taxonomy" id="744872"/>
    <lineage>
        <taxon>Bacteria</taxon>
        <taxon>Pseudomonadati</taxon>
        <taxon>Spirochaetota</taxon>
        <taxon>Spirochaetia</taxon>
        <taxon>Spirochaetales</taxon>
        <taxon>Breznakiellaceae</taxon>
        <taxon>Gracilinema</taxon>
    </lineage>
</organism>
<feature type="binding site" evidence="6">
    <location>
        <position position="384"/>
    </location>
    <ligand>
        <name>Mg(2+)</name>
        <dbReference type="ChEBI" id="CHEBI:18420"/>
    </ligand>
</feature>
<keyword evidence="4 6" id="KW-0418">Kinase</keyword>
<comment type="cofactor">
    <cofactor evidence="6">
        <name>Mg(2+)</name>
        <dbReference type="ChEBI" id="CHEBI:18420"/>
    </cofactor>
    <cofactor evidence="6">
        <name>Mn(2+)</name>
        <dbReference type="ChEBI" id="CHEBI:29035"/>
    </cofactor>
    <text evidence="6">Mg(2+). Can also accept Mn(2+).</text>
</comment>
<dbReference type="PANTHER" id="PTHR21060:SF15">
    <property type="entry name" value="ACETATE KINASE-RELATED"/>
    <property type="match status" value="1"/>
</dbReference>
<protein>
    <recommendedName>
        <fullName evidence="6">Acetate kinase</fullName>
        <ecNumber evidence="6">2.7.2.1</ecNumber>
    </recommendedName>
    <alternativeName>
        <fullName evidence="6">Acetokinase</fullName>
    </alternativeName>
</protein>
<evidence type="ECO:0000256" key="3">
    <source>
        <dbReference type="ARBA" id="ARBA00022741"/>
    </source>
</evidence>
<feature type="binding site" evidence="6">
    <location>
        <begin position="331"/>
        <end position="335"/>
    </location>
    <ligand>
        <name>ATP</name>
        <dbReference type="ChEBI" id="CHEBI:30616"/>
    </ligand>
</feature>
<dbReference type="eggNOG" id="COG0282">
    <property type="taxonomic scope" value="Bacteria"/>
</dbReference>
<dbReference type="Gene3D" id="3.30.420.40">
    <property type="match status" value="2"/>
</dbReference>
<dbReference type="AlphaFoldDB" id="F8EYR8"/>
<dbReference type="RefSeq" id="WP_013968176.1">
    <property type="nucleotide sequence ID" value="NC_015732.1"/>
</dbReference>
<keyword evidence="9" id="KW-1185">Reference proteome</keyword>
<dbReference type="STRING" id="744872.Spica_0710"/>